<evidence type="ECO:0000313" key="2">
    <source>
        <dbReference type="Proteomes" id="UP001550535"/>
    </source>
</evidence>
<dbReference type="CDD" id="cd07821">
    <property type="entry name" value="PYR_PYL_RCAR_like"/>
    <property type="match status" value="1"/>
</dbReference>
<dbReference type="SUPFAM" id="SSF55961">
    <property type="entry name" value="Bet v1-like"/>
    <property type="match status" value="1"/>
</dbReference>
<proteinExistence type="predicted"/>
<name>A0ABV2X718_9NOCA</name>
<accession>A0ABV2X718</accession>
<dbReference type="InterPro" id="IPR023393">
    <property type="entry name" value="START-like_dom_sf"/>
</dbReference>
<protein>
    <submittedName>
        <fullName evidence="1">SRPBCC family protein</fullName>
    </submittedName>
</protein>
<dbReference type="RefSeq" id="WP_357808659.1">
    <property type="nucleotide sequence ID" value="NZ_JBEYBM010000022.1"/>
</dbReference>
<evidence type="ECO:0000313" key="1">
    <source>
        <dbReference type="EMBL" id="MEU2121682.1"/>
    </source>
</evidence>
<reference evidence="1 2" key="1">
    <citation type="submission" date="2024-06" db="EMBL/GenBank/DDBJ databases">
        <title>The Natural Products Discovery Center: Release of the First 8490 Sequenced Strains for Exploring Actinobacteria Biosynthetic Diversity.</title>
        <authorList>
            <person name="Kalkreuter E."/>
            <person name="Kautsar S.A."/>
            <person name="Yang D."/>
            <person name="Bader C.D."/>
            <person name="Teijaro C.N."/>
            <person name="Fluegel L."/>
            <person name="Davis C.M."/>
            <person name="Simpson J.R."/>
            <person name="Lauterbach L."/>
            <person name="Steele A.D."/>
            <person name="Gui C."/>
            <person name="Meng S."/>
            <person name="Li G."/>
            <person name="Viehrig K."/>
            <person name="Ye F."/>
            <person name="Su P."/>
            <person name="Kiefer A.F."/>
            <person name="Nichols A."/>
            <person name="Cepeda A.J."/>
            <person name="Yan W."/>
            <person name="Fan B."/>
            <person name="Jiang Y."/>
            <person name="Adhikari A."/>
            <person name="Zheng C.-J."/>
            <person name="Schuster L."/>
            <person name="Cowan T.M."/>
            <person name="Smanski M.J."/>
            <person name="Chevrette M.G."/>
            <person name="De Carvalho L.P.S."/>
            <person name="Shen B."/>
        </authorList>
    </citation>
    <scope>NUCLEOTIDE SEQUENCE [LARGE SCALE GENOMIC DNA]</scope>
    <source>
        <strain evidence="1 2">NPDC019434</strain>
    </source>
</reference>
<dbReference type="Gene3D" id="3.30.530.20">
    <property type="match status" value="1"/>
</dbReference>
<dbReference type="InterPro" id="IPR019587">
    <property type="entry name" value="Polyketide_cyclase/dehydratase"/>
</dbReference>
<comment type="caution">
    <text evidence="1">The sequence shown here is derived from an EMBL/GenBank/DDBJ whole genome shotgun (WGS) entry which is preliminary data.</text>
</comment>
<keyword evidence="2" id="KW-1185">Reference proteome</keyword>
<dbReference type="Pfam" id="PF10604">
    <property type="entry name" value="Polyketide_cyc2"/>
    <property type="match status" value="1"/>
</dbReference>
<dbReference type="EMBL" id="JBEYBR010000013">
    <property type="protein sequence ID" value="MEU2121682.1"/>
    <property type="molecule type" value="Genomic_DNA"/>
</dbReference>
<sequence>MSLHPCRPVDITFVETAPLRFVNSVDLSVTPEQVFEVLADASAWPRWASVITAVTWTSPEPRGVGTTRTVRMRAGMVGNEEFLAWEPNTHMAFRFNESGTRGITAFAEDYRIVPTPGGCRLTWTLAMSGDTPTCVSIRLSRPLMNLAFRRFLRNLRALTDQRYAGTAAEPQQK</sequence>
<dbReference type="Proteomes" id="UP001550535">
    <property type="component" value="Unassembled WGS sequence"/>
</dbReference>
<gene>
    <name evidence="1" type="ORF">ABZ507_07570</name>
</gene>
<organism evidence="1 2">
    <name type="scientific">Nocardia niwae</name>
    <dbReference type="NCBI Taxonomy" id="626084"/>
    <lineage>
        <taxon>Bacteria</taxon>
        <taxon>Bacillati</taxon>
        <taxon>Actinomycetota</taxon>
        <taxon>Actinomycetes</taxon>
        <taxon>Mycobacteriales</taxon>
        <taxon>Nocardiaceae</taxon>
        <taxon>Nocardia</taxon>
    </lineage>
</organism>